<gene>
    <name evidence="1" type="ORF">MAC_09791</name>
</gene>
<reference evidence="1 2" key="1">
    <citation type="journal article" date="2011" name="PLoS Genet.">
        <title>Genome sequencing and comparative transcriptomics of the model entomopathogenic fungi Metarhizium anisopliae and M. acridum.</title>
        <authorList>
            <person name="Gao Q."/>
            <person name="Jin K."/>
            <person name="Ying S.H."/>
            <person name="Zhang Y."/>
            <person name="Xiao G."/>
            <person name="Shang Y."/>
            <person name="Duan Z."/>
            <person name="Hu X."/>
            <person name="Xie X.Q."/>
            <person name="Zhou G."/>
            <person name="Peng G."/>
            <person name="Luo Z."/>
            <person name="Huang W."/>
            <person name="Wang B."/>
            <person name="Fang W."/>
            <person name="Wang S."/>
            <person name="Zhong Y."/>
            <person name="Ma L.J."/>
            <person name="St Leger R.J."/>
            <person name="Zhao G.P."/>
            <person name="Pei Y."/>
            <person name="Feng M.G."/>
            <person name="Xia Y."/>
            <person name="Wang C."/>
        </authorList>
    </citation>
    <scope>NUCLEOTIDE SEQUENCE [LARGE SCALE GENOMIC DNA]</scope>
    <source>
        <strain evidence="1 2">CQMa 102</strain>
    </source>
</reference>
<sequence length="193" mass="22101">MASSPAWKLRVLNLAADYKTALQEGNFSKFAEKRGHANYTEDEIKRMANEFPGIETVMEDQTRSHQGLTDDYNKVTDDLESGGADKPTAIERVKAQAEKMKAESIANIDANTKRVLALIESLPEDQQDLAADFWESLSDGFMKFWKEVLNAIERIFEAVVNWLKKVWEQVKACWETVKGIWDEIWKWLEGLKA</sequence>
<keyword evidence="2" id="KW-1185">Reference proteome</keyword>
<dbReference type="InParanoid" id="E9EIU3"/>
<evidence type="ECO:0000313" key="2">
    <source>
        <dbReference type="Proteomes" id="UP000002499"/>
    </source>
</evidence>
<dbReference type="Proteomes" id="UP000002499">
    <property type="component" value="Unassembled WGS sequence"/>
</dbReference>
<dbReference type="EMBL" id="GL698660">
    <property type="protein sequence ID" value="EFY84165.1"/>
    <property type="molecule type" value="Genomic_DNA"/>
</dbReference>
<evidence type="ECO:0000313" key="1">
    <source>
        <dbReference type="EMBL" id="EFY84165.1"/>
    </source>
</evidence>
<dbReference type="HOGENOM" id="CLU_1409086_0_0_1"/>
<proteinExistence type="predicted"/>
<accession>E9EIU3</accession>
<dbReference type="eggNOG" id="ENOG502T716">
    <property type="taxonomic scope" value="Eukaryota"/>
</dbReference>
<dbReference type="AlphaFoldDB" id="E9EIU3"/>
<dbReference type="OrthoDB" id="5091610at2759"/>
<protein>
    <submittedName>
        <fullName evidence="1">Uncharacterized protein</fullName>
    </submittedName>
</protein>
<organism evidence="2">
    <name type="scientific">Metarhizium acridum (strain CQMa 102)</name>
    <dbReference type="NCBI Taxonomy" id="655827"/>
    <lineage>
        <taxon>Eukaryota</taxon>
        <taxon>Fungi</taxon>
        <taxon>Dikarya</taxon>
        <taxon>Ascomycota</taxon>
        <taxon>Pezizomycotina</taxon>
        <taxon>Sordariomycetes</taxon>
        <taxon>Hypocreomycetidae</taxon>
        <taxon>Hypocreales</taxon>
        <taxon>Clavicipitaceae</taxon>
        <taxon>Metarhizium</taxon>
    </lineage>
</organism>
<name>E9EIU3_METAQ</name>